<dbReference type="SUPFAM" id="SSF46785">
    <property type="entry name" value="Winged helix' DNA-binding domain"/>
    <property type="match status" value="1"/>
</dbReference>
<protein>
    <submittedName>
        <fullName evidence="2">Transcriptional regulator</fullName>
    </submittedName>
</protein>
<dbReference type="InterPro" id="IPR036390">
    <property type="entry name" value="WH_DNA-bd_sf"/>
</dbReference>
<dbReference type="InterPro" id="IPR036388">
    <property type="entry name" value="WH-like_DNA-bd_sf"/>
</dbReference>
<dbReference type="InterPro" id="IPR001315">
    <property type="entry name" value="CARD"/>
</dbReference>
<evidence type="ECO:0000313" key="2">
    <source>
        <dbReference type="EMBL" id="HHQ50985.1"/>
    </source>
</evidence>
<dbReference type="Gene3D" id="1.10.10.10">
    <property type="entry name" value="Winged helix-like DNA-binding domain superfamily/Winged helix DNA-binding domain"/>
    <property type="match status" value="1"/>
</dbReference>
<dbReference type="InterPro" id="IPR038723">
    <property type="entry name" value="ArnR1-like_HTH"/>
</dbReference>
<name>A0A7J3Z8S1_9CREN</name>
<sequence length="90" mass="10737">MKRKRDRLSILFDILKALSEEPQNPTKLTTTVNMPYDRLKKLLDELVEKGLLQYEEYGRVRMYSLSREGARVYEELKKVRKVLQDYGLLD</sequence>
<proteinExistence type="predicted"/>
<reference evidence="2" key="1">
    <citation type="journal article" date="2020" name="mSystems">
        <title>Genome- and Community-Level Interaction Insights into Carbon Utilization and Element Cycling Functions of Hydrothermarchaeota in Hydrothermal Sediment.</title>
        <authorList>
            <person name="Zhou Z."/>
            <person name="Liu Y."/>
            <person name="Xu W."/>
            <person name="Pan J."/>
            <person name="Luo Z.H."/>
            <person name="Li M."/>
        </authorList>
    </citation>
    <scope>NUCLEOTIDE SEQUENCE [LARGE SCALE GENOMIC DNA]</scope>
    <source>
        <strain evidence="2">SpSt-1105</strain>
    </source>
</reference>
<dbReference type="Pfam" id="PF14947">
    <property type="entry name" value="HTH_45"/>
    <property type="match status" value="1"/>
</dbReference>
<dbReference type="EMBL" id="DRYQ01000091">
    <property type="protein sequence ID" value="HHQ50985.1"/>
    <property type="molecule type" value="Genomic_DNA"/>
</dbReference>
<dbReference type="PROSITE" id="PS50209">
    <property type="entry name" value="CARD"/>
    <property type="match status" value="1"/>
</dbReference>
<evidence type="ECO:0000259" key="1">
    <source>
        <dbReference type="PROSITE" id="PS50209"/>
    </source>
</evidence>
<organism evidence="2">
    <name type="scientific">Ignisphaera aggregans</name>
    <dbReference type="NCBI Taxonomy" id="334771"/>
    <lineage>
        <taxon>Archaea</taxon>
        <taxon>Thermoproteota</taxon>
        <taxon>Thermoprotei</taxon>
        <taxon>Desulfurococcales</taxon>
        <taxon>Desulfurococcaceae</taxon>
        <taxon>Ignisphaera</taxon>
    </lineage>
</organism>
<accession>A0A7J3Z8S1</accession>
<dbReference type="AlphaFoldDB" id="A0A7J3Z8S1"/>
<feature type="domain" description="CARD" evidence="1">
    <location>
        <begin position="23"/>
        <end position="90"/>
    </location>
</feature>
<gene>
    <name evidence="2" type="ORF">ENM66_06510</name>
</gene>
<comment type="caution">
    <text evidence="2">The sequence shown here is derived from an EMBL/GenBank/DDBJ whole genome shotgun (WGS) entry which is preliminary data.</text>
</comment>